<feature type="compositionally biased region" description="Basic residues" evidence="1">
    <location>
        <begin position="377"/>
        <end position="389"/>
    </location>
</feature>
<dbReference type="AlphaFoldDB" id="J3N7Q6"/>
<accession>J3N7Q6</accession>
<dbReference type="OMA" id="TEIGICC"/>
<dbReference type="Gramene" id="OB11G18420.1">
    <property type="protein sequence ID" value="OB11G18420.1"/>
    <property type="gene ID" value="OB11G18420"/>
</dbReference>
<dbReference type="EnsemblPlants" id="OB11G18420.1">
    <property type="protein sequence ID" value="OB11G18420.1"/>
    <property type="gene ID" value="OB11G18420"/>
</dbReference>
<reference evidence="2" key="2">
    <citation type="submission" date="2013-04" db="UniProtKB">
        <authorList>
            <consortium name="EnsemblPlants"/>
        </authorList>
    </citation>
    <scope>IDENTIFICATION</scope>
</reference>
<dbReference type="Pfam" id="PF14223">
    <property type="entry name" value="Retrotran_gag_2"/>
    <property type="match status" value="1"/>
</dbReference>
<dbReference type="Proteomes" id="UP000006038">
    <property type="component" value="Chromosome 11"/>
</dbReference>
<feature type="region of interest" description="Disordered" evidence="1">
    <location>
        <begin position="306"/>
        <end position="364"/>
    </location>
</feature>
<evidence type="ECO:0008006" key="4">
    <source>
        <dbReference type="Google" id="ProtNLM"/>
    </source>
</evidence>
<organism evidence="2">
    <name type="scientific">Oryza brachyantha</name>
    <name type="common">malo sina</name>
    <dbReference type="NCBI Taxonomy" id="4533"/>
    <lineage>
        <taxon>Eukaryota</taxon>
        <taxon>Viridiplantae</taxon>
        <taxon>Streptophyta</taxon>
        <taxon>Embryophyta</taxon>
        <taxon>Tracheophyta</taxon>
        <taxon>Spermatophyta</taxon>
        <taxon>Magnoliopsida</taxon>
        <taxon>Liliopsida</taxon>
        <taxon>Poales</taxon>
        <taxon>Poaceae</taxon>
        <taxon>BOP clade</taxon>
        <taxon>Oryzoideae</taxon>
        <taxon>Oryzeae</taxon>
        <taxon>Oryzinae</taxon>
        <taxon>Oryza</taxon>
    </lineage>
</organism>
<name>J3N7Q6_ORYBR</name>
<feature type="compositionally biased region" description="Gly residues" evidence="1">
    <location>
        <begin position="316"/>
        <end position="325"/>
    </location>
</feature>
<feature type="compositionally biased region" description="Acidic residues" evidence="1">
    <location>
        <begin position="344"/>
        <end position="354"/>
    </location>
</feature>
<dbReference type="eggNOG" id="KOG0017">
    <property type="taxonomic scope" value="Eukaryota"/>
</dbReference>
<proteinExistence type="predicted"/>
<dbReference type="PANTHER" id="PTHR35317:SF38">
    <property type="entry name" value="RNA-DIRECTED DNA POLYMERASE"/>
    <property type="match status" value="1"/>
</dbReference>
<dbReference type="PANTHER" id="PTHR35317">
    <property type="entry name" value="OS04G0629600 PROTEIN"/>
    <property type="match status" value="1"/>
</dbReference>
<dbReference type="HOGENOM" id="CLU_021137_2_0_1"/>
<dbReference type="GO" id="GO:0003676">
    <property type="term" value="F:nucleic acid binding"/>
    <property type="evidence" value="ECO:0007669"/>
    <property type="project" value="InterPro"/>
</dbReference>
<dbReference type="Gene3D" id="4.10.60.10">
    <property type="entry name" value="Zinc finger, CCHC-type"/>
    <property type="match status" value="1"/>
</dbReference>
<feature type="compositionally biased region" description="Basic and acidic residues" evidence="1">
    <location>
        <begin position="327"/>
        <end position="343"/>
    </location>
</feature>
<protein>
    <recommendedName>
        <fullName evidence="4">DUF4219 domain-containing protein</fullName>
    </recommendedName>
</protein>
<sequence>MSDSSVSPSAAPAVDVVAAAPGVQRWMGGSAENAVAVMGSAGEADTAWCKVEILGHPLHEQLLSAHVARLRITIPWYQSLVVMARDKSPVGTPQGGGSSDGGSGVHGGAVVAARKVVSMHYPILSDTNYGLWAVKMKLILHHLSAWVAVTGEGSSASEEKDTEALVAISQAVPDAAMMAIADKDTAKEVWEAIEKMNISEDRVKKARLQALKRRFDRLYMEDSETIAEFSPKLTALVGEMRSLDGKVKDSVVVEKLFSAVPDKFLQIVGTIEQWGDVSKMSMTEIGICCSLLRWESLSLKGISLKGKKNHNRGGGHGKAGGYHSGGHGRDNSGDGGGRGRDNNGDDDASDDSNDDERKLNRKKMKCYNRGIRGHLAKDCRKPRRSRHYSPKPTTSQRFCRSERAGSGLGNDC</sequence>
<reference evidence="2" key="1">
    <citation type="journal article" date="2013" name="Nat. Commun.">
        <title>Whole-genome sequencing of Oryza brachyantha reveals mechanisms underlying Oryza genome evolution.</title>
        <authorList>
            <person name="Chen J."/>
            <person name="Huang Q."/>
            <person name="Gao D."/>
            <person name="Wang J."/>
            <person name="Lang Y."/>
            <person name="Liu T."/>
            <person name="Li B."/>
            <person name="Bai Z."/>
            <person name="Luis Goicoechea J."/>
            <person name="Liang C."/>
            <person name="Chen C."/>
            <person name="Zhang W."/>
            <person name="Sun S."/>
            <person name="Liao Y."/>
            <person name="Zhang X."/>
            <person name="Yang L."/>
            <person name="Song C."/>
            <person name="Wang M."/>
            <person name="Shi J."/>
            <person name="Liu G."/>
            <person name="Liu J."/>
            <person name="Zhou H."/>
            <person name="Zhou W."/>
            <person name="Yu Q."/>
            <person name="An N."/>
            <person name="Chen Y."/>
            <person name="Cai Q."/>
            <person name="Wang B."/>
            <person name="Liu B."/>
            <person name="Min J."/>
            <person name="Huang Y."/>
            <person name="Wu H."/>
            <person name="Li Z."/>
            <person name="Zhang Y."/>
            <person name="Yin Y."/>
            <person name="Song W."/>
            <person name="Jiang J."/>
            <person name="Jackson S.A."/>
            <person name="Wing R.A."/>
            <person name="Wang J."/>
            <person name="Chen M."/>
        </authorList>
    </citation>
    <scope>NUCLEOTIDE SEQUENCE [LARGE SCALE GENOMIC DNA]</scope>
    <source>
        <strain evidence="2">cv. IRGC 101232</strain>
    </source>
</reference>
<dbReference type="SUPFAM" id="SSF57756">
    <property type="entry name" value="Retrovirus zinc finger-like domains"/>
    <property type="match status" value="1"/>
</dbReference>
<dbReference type="InterPro" id="IPR036875">
    <property type="entry name" value="Znf_CCHC_sf"/>
</dbReference>
<evidence type="ECO:0000313" key="3">
    <source>
        <dbReference type="Proteomes" id="UP000006038"/>
    </source>
</evidence>
<dbReference type="GO" id="GO:0008270">
    <property type="term" value="F:zinc ion binding"/>
    <property type="evidence" value="ECO:0007669"/>
    <property type="project" value="InterPro"/>
</dbReference>
<keyword evidence="3" id="KW-1185">Reference proteome</keyword>
<feature type="compositionally biased region" description="Basic residues" evidence="1">
    <location>
        <begin position="306"/>
        <end position="315"/>
    </location>
</feature>
<evidence type="ECO:0000256" key="1">
    <source>
        <dbReference type="SAM" id="MobiDB-lite"/>
    </source>
</evidence>
<evidence type="ECO:0000313" key="2">
    <source>
        <dbReference type="EnsemblPlants" id="OB11G18420.1"/>
    </source>
</evidence>
<feature type="region of interest" description="Disordered" evidence="1">
    <location>
        <begin position="377"/>
        <end position="412"/>
    </location>
</feature>